<geneLocation type="mitochondrion" evidence="2"/>
<keyword evidence="1" id="KW-1133">Transmembrane helix</keyword>
<evidence type="ECO:0000256" key="1">
    <source>
        <dbReference type="SAM" id="Phobius"/>
    </source>
</evidence>
<proteinExistence type="predicted"/>
<dbReference type="AlphaFoldDB" id="B2VQ28"/>
<keyword evidence="1" id="KW-0472">Membrane</keyword>
<reference evidence="2" key="1">
    <citation type="submission" date="2007-11" db="EMBL/GenBank/DDBJ databases">
        <authorList>
            <person name="Heidel A.J."/>
            <person name="Gloeckner G."/>
        </authorList>
    </citation>
    <scope>NUCLEOTIDE SEQUENCE</scope>
</reference>
<name>B2VQ28_DICCI</name>
<reference evidence="2" key="2">
    <citation type="journal article" date="2008" name="Mol. Biol. Evol.">
        <title>Mitochondrial genome evolution in the social amoebae.</title>
        <authorList>
            <person name="Heidel A.J."/>
            <person name="Gloeckner G."/>
        </authorList>
    </citation>
    <scope>NUCLEOTIDE SEQUENCE</scope>
</reference>
<keyword evidence="1" id="KW-0812">Transmembrane</keyword>
<feature type="transmembrane region" description="Helical" evidence="1">
    <location>
        <begin position="50"/>
        <end position="73"/>
    </location>
</feature>
<dbReference type="EMBL" id="DQ336395">
    <property type="protein sequence ID" value="ACD12725.1"/>
    <property type="molecule type" value="Genomic_DNA"/>
</dbReference>
<accession>B2VQ28</accession>
<organism evidence="2">
    <name type="scientific">Dictyostelium citrinum</name>
    <name type="common">Slime mold</name>
    <dbReference type="NCBI Taxonomy" id="361072"/>
    <lineage>
        <taxon>Eukaryota</taxon>
        <taxon>Amoebozoa</taxon>
        <taxon>Evosea</taxon>
        <taxon>Eumycetozoa</taxon>
        <taxon>Dictyostelia</taxon>
        <taxon>Dictyosteliales</taxon>
        <taxon>Dictyosteliaceae</taxon>
        <taxon>Dictyostelium</taxon>
    </lineage>
</organism>
<protein>
    <submittedName>
        <fullName evidence="2">Uncharacterized protein</fullName>
    </submittedName>
</protein>
<sequence>MEQLVTYLKNKYEYLTKKYEYLTKKYEYLKKKYKYLNKKWENFIDGLFSWQAWLIALVINFAAFGLLCFLVLIDAIPYLTKLMAQVYDMFITEAEPKMSPEEIYKEAERILEIAKESKKENPGFFKKLFINIKDIIKKIFSH</sequence>
<evidence type="ECO:0000313" key="2">
    <source>
        <dbReference type="EMBL" id="ACD12725.1"/>
    </source>
</evidence>
<keyword evidence="2" id="KW-0496">Mitochondrion</keyword>